<proteinExistence type="predicted"/>
<name>J9CCP9_9ZZZZ</name>
<dbReference type="GO" id="GO:0003676">
    <property type="term" value="F:nucleic acid binding"/>
    <property type="evidence" value="ECO:0007669"/>
    <property type="project" value="InterPro"/>
</dbReference>
<evidence type="ECO:0000313" key="2">
    <source>
        <dbReference type="EMBL" id="EJW97735.1"/>
    </source>
</evidence>
<dbReference type="InterPro" id="IPR002052">
    <property type="entry name" value="DNA_methylase_N6_adenine_CS"/>
</dbReference>
<feature type="non-terminal residue" evidence="2">
    <location>
        <position position="1"/>
    </location>
</feature>
<gene>
    <name evidence="2" type="ORF">EVA_14158</name>
</gene>
<protein>
    <submittedName>
        <fullName evidence="2">THUMP domain protein</fullName>
    </submittedName>
</protein>
<reference evidence="2" key="1">
    <citation type="journal article" date="2012" name="PLoS ONE">
        <title>Gene sets for utilization of primary and secondary nutrition supplies in the distal gut of endangered iberian lynx.</title>
        <authorList>
            <person name="Alcaide M."/>
            <person name="Messina E."/>
            <person name="Richter M."/>
            <person name="Bargiela R."/>
            <person name="Peplies J."/>
            <person name="Huws S.A."/>
            <person name="Newbold C.J."/>
            <person name="Golyshin P.N."/>
            <person name="Simon M.A."/>
            <person name="Lopez G."/>
            <person name="Yakimov M.M."/>
            <person name="Ferrer M."/>
        </authorList>
    </citation>
    <scope>NUCLEOTIDE SEQUENCE</scope>
</reference>
<accession>J9CCP9</accession>
<dbReference type="InterPro" id="IPR029063">
    <property type="entry name" value="SAM-dependent_MTases_sf"/>
</dbReference>
<dbReference type="GO" id="GO:0070043">
    <property type="term" value="F:rRNA (guanine-N7-)-methyltransferase activity"/>
    <property type="evidence" value="ECO:0007669"/>
    <property type="project" value="TreeGrafter"/>
</dbReference>
<dbReference type="EMBL" id="AMCI01004617">
    <property type="protein sequence ID" value="EJW97735.1"/>
    <property type="molecule type" value="Genomic_DNA"/>
</dbReference>
<sequence length="97" mass="11101">LEPGLLIANPPYGEQSNPKSASIRSMMKHVADNLKAHFAGWTAWMLTSDRTLPQQMRLKESRKTVLFNGPLECRFFRFEMVAGSNRRKPAEREHSAE</sequence>
<evidence type="ECO:0000259" key="1">
    <source>
        <dbReference type="Pfam" id="PF01170"/>
    </source>
</evidence>
<dbReference type="Pfam" id="PF01170">
    <property type="entry name" value="UPF0020"/>
    <property type="match status" value="1"/>
</dbReference>
<dbReference type="PANTHER" id="PTHR47313:SF1">
    <property type="entry name" value="RIBOSOMAL RNA LARGE SUBUNIT METHYLTRANSFERASE K_L"/>
    <property type="match status" value="1"/>
</dbReference>
<dbReference type="InterPro" id="IPR000241">
    <property type="entry name" value="RlmKL-like_Mtase"/>
</dbReference>
<comment type="caution">
    <text evidence="2">The sequence shown here is derived from an EMBL/GenBank/DDBJ whole genome shotgun (WGS) entry which is preliminary data.</text>
</comment>
<dbReference type="SUPFAM" id="SSF53335">
    <property type="entry name" value="S-adenosyl-L-methionine-dependent methyltransferases"/>
    <property type="match status" value="1"/>
</dbReference>
<dbReference type="PROSITE" id="PS00092">
    <property type="entry name" value="N6_MTASE"/>
    <property type="match status" value="1"/>
</dbReference>
<dbReference type="Gene3D" id="3.40.50.150">
    <property type="entry name" value="Vaccinia Virus protein VP39"/>
    <property type="match status" value="1"/>
</dbReference>
<organism evidence="2">
    <name type="scientific">gut metagenome</name>
    <dbReference type="NCBI Taxonomy" id="749906"/>
    <lineage>
        <taxon>unclassified sequences</taxon>
        <taxon>metagenomes</taxon>
        <taxon>organismal metagenomes</taxon>
    </lineage>
</organism>
<dbReference type="GO" id="GO:0008990">
    <property type="term" value="F:rRNA (guanine-N2-)-methyltransferase activity"/>
    <property type="evidence" value="ECO:0007669"/>
    <property type="project" value="TreeGrafter"/>
</dbReference>
<dbReference type="PANTHER" id="PTHR47313">
    <property type="entry name" value="RIBOSOMAL RNA LARGE SUBUNIT METHYLTRANSFERASE K/L"/>
    <property type="match status" value="1"/>
</dbReference>
<feature type="domain" description="Ribosomal RNA large subunit methyltransferase K/L-like methyltransferase" evidence="1">
    <location>
        <begin position="4"/>
        <end position="74"/>
    </location>
</feature>
<dbReference type="AlphaFoldDB" id="J9CCP9"/>